<proteinExistence type="predicted"/>
<dbReference type="Proteomes" id="UP001165960">
    <property type="component" value="Unassembled WGS sequence"/>
</dbReference>
<protein>
    <submittedName>
        <fullName evidence="1">Uncharacterized protein</fullName>
    </submittedName>
</protein>
<evidence type="ECO:0000313" key="2">
    <source>
        <dbReference type="Proteomes" id="UP001165960"/>
    </source>
</evidence>
<reference evidence="1" key="1">
    <citation type="submission" date="2022-04" db="EMBL/GenBank/DDBJ databases">
        <title>Genome of the entomopathogenic fungus Entomophthora muscae.</title>
        <authorList>
            <person name="Elya C."/>
            <person name="Lovett B.R."/>
            <person name="Lee E."/>
            <person name="Macias A.M."/>
            <person name="Hajek A.E."/>
            <person name="De Bivort B.L."/>
            <person name="Kasson M.T."/>
            <person name="De Fine Licht H.H."/>
            <person name="Stajich J.E."/>
        </authorList>
    </citation>
    <scope>NUCLEOTIDE SEQUENCE</scope>
    <source>
        <strain evidence="1">Berkeley</strain>
    </source>
</reference>
<comment type="caution">
    <text evidence="1">The sequence shown here is derived from an EMBL/GenBank/DDBJ whole genome shotgun (WGS) entry which is preliminary data.</text>
</comment>
<gene>
    <name evidence="1" type="ORF">DSO57_1025648</name>
</gene>
<organism evidence="1 2">
    <name type="scientific">Entomophthora muscae</name>
    <dbReference type="NCBI Taxonomy" id="34485"/>
    <lineage>
        <taxon>Eukaryota</taxon>
        <taxon>Fungi</taxon>
        <taxon>Fungi incertae sedis</taxon>
        <taxon>Zoopagomycota</taxon>
        <taxon>Entomophthoromycotina</taxon>
        <taxon>Entomophthoromycetes</taxon>
        <taxon>Entomophthorales</taxon>
        <taxon>Entomophthoraceae</taxon>
        <taxon>Entomophthora</taxon>
    </lineage>
</organism>
<name>A0ACC2RTC1_9FUNG</name>
<dbReference type="EMBL" id="QTSX02006535">
    <property type="protein sequence ID" value="KAJ9053297.1"/>
    <property type="molecule type" value="Genomic_DNA"/>
</dbReference>
<keyword evidence="2" id="KW-1185">Reference proteome</keyword>
<sequence>MKLYNSFLLTFFVQAHTPDTGEDIVRRICTNSPYAITLNPTRHPTENNVDPFSDANNVNYCRSLVGSKIFTTFKMEPDVDPNEPVDPEEFRSNNIAYIKNINQNITKVSDIYDGFSLEISSLDTDHVKNLLDILKILPADIKIALEMTLDISTK</sequence>
<evidence type="ECO:0000313" key="1">
    <source>
        <dbReference type="EMBL" id="KAJ9053297.1"/>
    </source>
</evidence>
<accession>A0ACC2RTC1</accession>